<dbReference type="RefSeq" id="WP_149755757.1">
    <property type="nucleotide sequence ID" value="NZ_FOMS01000005.1"/>
</dbReference>
<dbReference type="InterPro" id="IPR021233">
    <property type="entry name" value="DUF2783"/>
</dbReference>
<reference evidence="1 2" key="1">
    <citation type="submission" date="2016-10" db="EMBL/GenBank/DDBJ databases">
        <authorList>
            <person name="Varghese N."/>
            <person name="Submissions S."/>
        </authorList>
    </citation>
    <scope>NUCLEOTIDE SEQUENCE [LARGE SCALE GENOMIC DNA]</scope>
    <source>
        <strain evidence="2">YIM D21,KCTC 23444,ACCC 10710</strain>
    </source>
</reference>
<keyword evidence="2" id="KW-1185">Reference proteome</keyword>
<dbReference type="EMBL" id="FOMS01000005">
    <property type="protein sequence ID" value="SFE02235.1"/>
    <property type="molecule type" value="Genomic_DNA"/>
</dbReference>
<dbReference type="Pfam" id="PF10932">
    <property type="entry name" value="DUF2783"/>
    <property type="match status" value="1"/>
</dbReference>
<dbReference type="AlphaFoldDB" id="A0A1I1X483"/>
<evidence type="ECO:0000313" key="1">
    <source>
        <dbReference type="EMBL" id="SFE02235.1"/>
    </source>
</evidence>
<organism evidence="1 2">
    <name type="scientific">Roseivivax sediminis</name>
    <dbReference type="NCBI Taxonomy" id="936889"/>
    <lineage>
        <taxon>Bacteria</taxon>
        <taxon>Pseudomonadati</taxon>
        <taxon>Pseudomonadota</taxon>
        <taxon>Alphaproteobacteria</taxon>
        <taxon>Rhodobacterales</taxon>
        <taxon>Roseobacteraceae</taxon>
        <taxon>Roseivivax</taxon>
    </lineage>
</organism>
<dbReference type="Proteomes" id="UP000325289">
    <property type="component" value="Unassembled WGS sequence"/>
</dbReference>
<proteinExistence type="predicted"/>
<name>A0A1I1X483_9RHOB</name>
<protein>
    <recommendedName>
        <fullName evidence="3">DUF2783 domain-containing protein</fullName>
    </recommendedName>
</protein>
<evidence type="ECO:0000313" key="2">
    <source>
        <dbReference type="Proteomes" id="UP000325289"/>
    </source>
</evidence>
<evidence type="ECO:0008006" key="3">
    <source>
        <dbReference type="Google" id="ProtNLM"/>
    </source>
</evidence>
<gene>
    <name evidence="1" type="ORF">SAMN04515678_105230</name>
</gene>
<sequence length="64" mass="6925">MTLTLDPNLSDPDGVYCDLLAAHEGLSEAESHAFNARLILILGNHIGDREVLKQALDAAARPDR</sequence>
<accession>A0A1I1X483</accession>
<dbReference type="OrthoDB" id="8420594at2"/>